<evidence type="ECO:0008006" key="4">
    <source>
        <dbReference type="Google" id="ProtNLM"/>
    </source>
</evidence>
<feature type="chain" id="PRO_5046810099" description="Transporter" evidence="1">
    <location>
        <begin position="23"/>
        <end position="375"/>
    </location>
</feature>
<keyword evidence="3" id="KW-1185">Reference proteome</keyword>
<dbReference type="Proteomes" id="UP000232721">
    <property type="component" value="Chromosome"/>
</dbReference>
<organism evidence="2 3">
    <name type="scientific">Polaribacter sejongensis</name>
    <dbReference type="NCBI Taxonomy" id="985043"/>
    <lineage>
        <taxon>Bacteria</taxon>
        <taxon>Pseudomonadati</taxon>
        <taxon>Bacteroidota</taxon>
        <taxon>Flavobacteriia</taxon>
        <taxon>Flavobacteriales</taxon>
        <taxon>Flavobacteriaceae</taxon>
    </lineage>
</organism>
<dbReference type="InterPro" id="IPR025737">
    <property type="entry name" value="FApF"/>
</dbReference>
<keyword evidence="1" id="KW-0732">Signal</keyword>
<name>A0ABM6Q027_9FLAO</name>
<dbReference type="EMBL" id="CP019336">
    <property type="protein sequence ID" value="AUC22390.1"/>
    <property type="molecule type" value="Genomic_DNA"/>
</dbReference>
<dbReference type="Pfam" id="PF13557">
    <property type="entry name" value="Phenol_MetA_deg"/>
    <property type="match status" value="1"/>
</dbReference>
<protein>
    <recommendedName>
        <fullName evidence="4">Transporter</fullName>
    </recommendedName>
</protein>
<feature type="signal peptide" evidence="1">
    <location>
        <begin position="1"/>
        <end position="22"/>
    </location>
</feature>
<dbReference type="RefSeq" id="WP_208888690.1">
    <property type="nucleotide sequence ID" value="NZ_CP019336.1"/>
</dbReference>
<evidence type="ECO:0000313" key="3">
    <source>
        <dbReference type="Proteomes" id="UP000232721"/>
    </source>
</evidence>
<gene>
    <name evidence="2" type="ORF">BTO15_09920</name>
</gene>
<reference evidence="2 3" key="1">
    <citation type="submission" date="2017-02" db="EMBL/GenBank/DDBJ databases">
        <title>Trade-off between light-utilization and light-protection in marine flavobacteria.</title>
        <authorList>
            <person name="Kumagai Y."/>
            <person name="Yoshizawa S."/>
            <person name="Kogure K."/>
            <person name="Iwasaki W."/>
        </authorList>
    </citation>
    <scope>NUCLEOTIDE SEQUENCE [LARGE SCALE GENOMIC DNA]</scope>
    <source>
        <strain evidence="2 3">KCTC 23670</strain>
    </source>
</reference>
<evidence type="ECO:0000313" key="2">
    <source>
        <dbReference type="EMBL" id="AUC22390.1"/>
    </source>
</evidence>
<accession>A0ABM6Q027</accession>
<proteinExistence type="predicted"/>
<sequence length="375" mass="43230">MKNLFLKFFITLIVFITSSAEAQYTDVINSNKPGFSESPYSVGTGVYQFETNVFYKNTSIEPTFSIPESFGADLLFRTGFFLEKLELNAQLTYQKDEVTFHNIFTSQYSVSGLSKFTIGAKYLLFQPEYTDKTKEVRSWRKRHAFDKKRLIPSVALYLGVNTDVVGDLYKTESVSPKLGVLLQQNITDRFNVVYNGYYDKIGTDFFELSYIITATQNLSYNWSGFIEHQAIFKSEQNNLNLGAGLAYLINEDFQINTSARFLKEGKSQGFYGGFGISYRIDNHSDYYTDLDDSGQAIRDTPISRYNKKQNGFFSRMFKKKDKKKAVRKRSRTRTSTKEKKGGFLGLFGKKKAKEETDIEKLEREIKELEKEVEED</sequence>
<evidence type="ECO:0000256" key="1">
    <source>
        <dbReference type="SAM" id="SignalP"/>
    </source>
</evidence>